<dbReference type="InterPro" id="IPR013325">
    <property type="entry name" value="RNA_pol_sigma_r2"/>
</dbReference>
<protein>
    <submittedName>
        <fullName evidence="8">DNA-directed RNA polymerase sigma-70 factor</fullName>
    </submittedName>
</protein>
<dbReference type="Gene3D" id="1.10.1740.10">
    <property type="match status" value="1"/>
</dbReference>
<keyword evidence="5" id="KW-0804">Transcription</keyword>
<feature type="domain" description="RNA polymerase sigma-70 region 2" evidence="6">
    <location>
        <begin position="43"/>
        <end position="105"/>
    </location>
</feature>
<dbReference type="PANTHER" id="PTHR43133">
    <property type="entry name" value="RNA POLYMERASE ECF-TYPE SIGMA FACTO"/>
    <property type="match status" value="1"/>
</dbReference>
<dbReference type="InterPro" id="IPR007627">
    <property type="entry name" value="RNA_pol_sigma70_r2"/>
</dbReference>
<dbReference type="Pfam" id="PF08281">
    <property type="entry name" value="Sigma70_r4_2"/>
    <property type="match status" value="1"/>
</dbReference>
<evidence type="ECO:0000256" key="4">
    <source>
        <dbReference type="ARBA" id="ARBA00023125"/>
    </source>
</evidence>
<dbReference type="SUPFAM" id="SSF88946">
    <property type="entry name" value="Sigma2 domain of RNA polymerase sigma factors"/>
    <property type="match status" value="1"/>
</dbReference>
<evidence type="ECO:0000256" key="2">
    <source>
        <dbReference type="ARBA" id="ARBA00023015"/>
    </source>
</evidence>
<evidence type="ECO:0000313" key="8">
    <source>
        <dbReference type="EMBL" id="GCL63042.1"/>
    </source>
</evidence>
<dbReference type="InterPro" id="IPR014284">
    <property type="entry name" value="RNA_pol_sigma-70_dom"/>
</dbReference>
<dbReference type="EMBL" id="BJCL01000004">
    <property type="protein sequence ID" value="GCL63042.1"/>
    <property type="molecule type" value="Genomic_DNA"/>
</dbReference>
<dbReference type="CDD" id="cd06171">
    <property type="entry name" value="Sigma70_r4"/>
    <property type="match status" value="1"/>
</dbReference>
<evidence type="ECO:0000259" key="7">
    <source>
        <dbReference type="Pfam" id="PF08281"/>
    </source>
</evidence>
<reference evidence="9" key="1">
    <citation type="submission" date="2019-03" db="EMBL/GenBank/DDBJ databases">
        <title>Aquabacterium pictum sp.nov., the first bacteriochlorophyll a-containing freshwater bacterium in the genus Aquabacterium of the class Betaproteobacteria.</title>
        <authorList>
            <person name="Hirose S."/>
            <person name="Tank M."/>
            <person name="Hara E."/>
            <person name="Tamaki H."/>
            <person name="Takaichi S."/>
            <person name="Haruta S."/>
            <person name="Hanada S."/>
        </authorList>
    </citation>
    <scope>NUCLEOTIDE SEQUENCE [LARGE SCALE GENOMIC DNA]</scope>
    <source>
        <strain evidence="9">W35</strain>
    </source>
</reference>
<dbReference type="InterPro" id="IPR039425">
    <property type="entry name" value="RNA_pol_sigma-70-like"/>
</dbReference>
<dbReference type="AlphaFoldDB" id="A0A480ASJ1"/>
<name>A0A480ASJ1_9BURK</name>
<feature type="domain" description="RNA polymerase sigma factor 70 region 4 type 2" evidence="7">
    <location>
        <begin position="131"/>
        <end position="183"/>
    </location>
</feature>
<dbReference type="NCBIfam" id="TIGR02937">
    <property type="entry name" value="sigma70-ECF"/>
    <property type="match status" value="1"/>
</dbReference>
<dbReference type="InterPro" id="IPR013324">
    <property type="entry name" value="RNA_pol_sigma_r3/r4-like"/>
</dbReference>
<evidence type="ECO:0000259" key="6">
    <source>
        <dbReference type="Pfam" id="PF04542"/>
    </source>
</evidence>
<dbReference type="GO" id="GO:0006352">
    <property type="term" value="P:DNA-templated transcription initiation"/>
    <property type="evidence" value="ECO:0007669"/>
    <property type="project" value="InterPro"/>
</dbReference>
<evidence type="ECO:0000256" key="1">
    <source>
        <dbReference type="ARBA" id="ARBA00010641"/>
    </source>
</evidence>
<evidence type="ECO:0000313" key="9">
    <source>
        <dbReference type="Proteomes" id="UP000301751"/>
    </source>
</evidence>
<accession>A0A480ASJ1</accession>
<gene>
    <name evidence="8" type="ORF">AQPW35_21230</name>
</gene>
<dbReference type="PANTHER" id="PTHR43133:SF58">
    <property type="entry name" value="ECF RNA POLYMERASE SIGMA FACTOR SIGD"/>
    <property type="match status" value="1"/>
</dbReference>
<evidence type="ECO:0000256" key="5">
    <source>
        <dbReference type="ARBA" id="ARBA00023163"/>
    </source>
</evidence>
<organism evidence="8 9">
    <name type="scientific">Pseudaquabacterium pictum</name>
    <dbReference type="NCBI Taxonomy" id="2315236"/>
    <lineage>
        <taxon>Bacteria</taxon>
        <taxon>Pseudomonadati</taxon>
        <taxon>Pseudomonadota</taxon>
        <taxon>Betaproteobacteria</taxon>
        <taxon>Burkholderiales</taxon>
        <taxon>Sphaerotilaceae</taxon>
        <taxon>Pseudaquabacterium</taxon>
    </lineage>
</organism>
<dbReference type="SUPFAM" id="SSF88659">
    <property type="entry name" value="Sigma3 and sigma4 domains of RNA polymerase sigma factors"/>
    <property type="match status" value="1"/>
</dbReference>
<dbReference type="Proteomes" id="UP000301751">
    <property type="component" value="Unassembled WGS sequence"/>
</dbReference>
<dbReference type="GO" id="GO:0016987">
    <property type="term" value="F:sigma factor activity"/>
    <property type="evidence" value="ECO:0007669"/>
    <property type="project" value="UniProtKB-KW"/>
</dbReference>
<dbReference type="GO" id="GO:0000428">
    <property type="term" value="C:DNA-directed RNA polymerase complex"/>
    <property type="evidence" value="ECO:0007669"/>
    <property type="project" value="UniProtKB-KW"/>
</dbReference>
<dbReference type="Gene3D" id="1.10.10.10">
    <property type="entry name" value="Winged helix-like DNA-binding domain superfamily/Winged helix DNA-binding domain"/>
    <property type="match status" value="1"/>
</dbReference>
<keyword evidence="4" id="KW-0238">DNA-binding</keyword>
<keyword evidence="2" id="KW-0805">Transcription regulation</keyword>
<comment type="caution">
    <text evidence="8">The sequence shown here is derived from an EMBL/GenBank/DDBJ whole genome shotgun (WGS) entry which is preliminary data.</text>
</comment>
<dbReference type="InterPro" id="IPR013249">
    <property type="entry name" value="RNA_pol_sigma70_r4_t2"/>
</dbReference>
<keyword evidence="8" id="KW-0240">DNA-directed RNA polymerase</keyword>
<proteinExistence type="inferred from homology"/>
<keyword evidence="9" id="KW-1185">Reference proteome</keyword>
<keyword evidence="3" id="KW-0731">Sigma factor</keyword>
<dbReference type="InterPro" id="IPR036388">
    <property type="entry name" value="WH-like_DNA-bd_sf"/>
</dbReference>
<comment type="similarity">
    <text evidence="1">Belongs to the sigma-70 factor family. ECF subfamily.</text>
</comment>
<evidence type="ECO:0000256" key="3">
    <source>
        <dbReference type="ARBA" id="ARBA00023082"/>
    </source>
</evidence>
<dbReference type="Pfam" id="PF04542">
    <property type="entry name" value="Sigma70_r2"/>
    <property type="match status" value="1"/>
</dbReference>
<sequence>MRRDMPVDDSHGDFESALKPLWLRAQSGDDAAYRQALGLLAARLRAYLKRRLAGWPDEVEDLVQETLLALHLQRGTYDPTLAVSAWAVAIARHKLVDLWRRRGRRDKLHDAIDDVDEQLLAAEPDDGGARRDLETLFGALPQAQRQAIVLTKLEGLSVAEAAARTGASESAIKVQVHRGLKRLAALVRQDTRDDPGTHQPGPARPT</sequence>
<dbReference type="GO" id="GO:0003677">
    <property type="term" value="F:DNA binding"/>
    <property type="evidence" value="ECO:0007669"/>
    <property type="project" value="UniProtKB-KW"/>
</dbReference>